<dbReference type="GO" id="GO:0005829">
    <property type="term" value="C:cytosol"/>
    <property type="evidence" value="ECO:0007669"/>
    <property type="project" value="TreeGrafter"/>
</dbReference>
<dbReference type="InterPro" id="IPR044742">
    <property type="entry name" value="DEAD/DEAH_RhlB"/>
</dbReference>
<dbReference type="InterPro" id="IPR001650">
    <property type="entry name" value="Helicase_C-like"/>
</dbReference>
<dbReference type="Gene3D" id="3.40.50.300">
    <property type="entry name" value="P-loop containing nucleotide triphosphate hydrolases"/>
    <property type="match status" value="2"/>
</dbReference>
<dbReference type="InterPro" id="IPR027417">
    <property type="entry name" value="P-loop_NTPase"/>
</dbReference>
<feature type="domain" description="Helicase C-terminal" evidence="7">
    <location>
        <begin position="214"/>
        <end position="345"/>
    </location>
</feature>
<dbReference type="PANTHER" id="PTHR47959">
    <property type="entry name" value="ATP-DEPENDENT RNA HELICASE RHLE-RELATED"/>
    <property type="match status" value="1"/>
</dbReference>
<gene>
    <name evidence="8" type="ORF">XD87_0129</name>
</gene>
<dbReference type="GO" id="GO:0003676">
    <property type="term" value="F:nucleic acid binding"/>
    <property type="evidence" value="ECO:0007669"/>
    <property type="project" value="InterPro"/>
</dbReference>
<evidence type="ECO:0000256" key="1">
    <source>
        <dbReference type="ARBA" id="ARBA00022741"/>
    </source>
</evidence>
<dbReference type="GO" id="GO:0003724">
    <property type="term" value="F:RNA helicase activity"/>
    <property type="evidence" value="ECO:0007669"/>
    <property type="project" value="TreeGrafter"/>
</dbReference>
<dbReference type="SUPFAM" id="SSF52540">
    <property type="entry name" value="P-loop containing nucleoside triphosphate hydrolases"/>
    <property type="match status" value="1"/>
</dbReference>
<protein>
    <submittedName>
        <fullName evidence="8">ATP-dependent RNA helicase RhlE</fullName>
    </submittedName>
</protein>
<dbReference type="PROSITE" id="PS51192">
    <property type="entry name" value="HELICASE_ATP_BIND_1"/>
    <property type="match status" value="1"/>
</dbReference>
<proteinExistence type="inferred from homology"/>
<dbReference type="GO" id="GO:0016787">
    <property type="term" value="F:hydrolase activity"/>
    <property type="evidence" value="ECO:0007669"/>
    <property type="project" value="UniProtKB-KW"/>
</dbReference>
<accession>A0A101H0F0</accession>
<dbReference type="AlphaFoldDB" id="A0A101H0F0"/>
<comment type="similarity">
    <text evidence="5">Belongs to the DEAD box helicase family.</text>
</comment>
<dbReference type="EMBL" id="LGGI01000011">
    <property type="protein sequence ID" value="KUK67425.1"/>
    <property type="molecule type" value="Genomic_DNA"/>
</dbReference>
<organism evidence="8 9">
    <name type="scientific">candidate division WS6 bacterium 36_33</name>
    <dbReference type="NCBI Taxonomy" id="1641388"/>
    <lineage>
        <taxon>Bacteria</taxon>
        <taxon>Candidatus Dojkabacteria</taxon>
    </lineage>
</organism>
<dbReference type="SMART" id="SM00487">
    <property type="entry name" value="DEXDc"/>
    <property type="match status" value="1"/>
</dbReference>
<comment type="caution">
    <text evidence="8">The sequence shown here is derived from an EMBL/GenBank/DDBJ whole genome shotgun (WGS) entry which is preliminary data.</text>
</comment>
<evidence type="ECO:0000256" key="4">
    <source>
        <dbReference type="ARBA" id="ARBA00022840"/>
    </source>
</evidence>
<keyword evidence="1" id="KW-0547">Nucleotide-binding</keyword>
<keyword evidence="2" id="KW-0378">Hydrolase</keyword>
<dbReference type="GO" id="GO:0005524">
    <property type="term" value="F:ATP binding"/>
    <property type="evidence" value="ECO:0007669"/>
    <property type="project" value="UniProtKB-KW"/>
</dbReference>
<evidence type="ECO:0000256" key="3">
    <source>
        <dbReference type="ARBA" id="ARBA00022806"/>
    </source>
</evidence>
<dbReference type="Pfam" id="PF00271">
    <property type="entry name" value="Helicase_C"/>
    <property type="match status" value="1"/>
</dbReference>
<dbReference type="InterPro" id="IPR011545">
    <property type="entry name" value="DEAD/DEAH_box_helicase_dom"/>
</dbReference>
<dbReference type="PATRIC" id="fig|1641388.3.peg.84"/>
<sequence length="345" mass="39058">VDDYEYSQFQITKVLKRNAYNKGYSNPTKIQYKAIPEILRGQDILGVATTGSGKTAAFLIPLIDKVIRDKSNRVLIVVPTRELAMQTQDEFRSLAKDTQIKSVLIMGGNSINTQINILKSNPNFIIATPGRLKDLTNRRVINLQTVNNVVLDEVDRMLDMGFIHDIKFIVEKLNRNRQSLFFSATLNRKSEEVANTLLHNPVRIEIETQGPGKNVDQDVVRLQKGQSKFDVLLGLLEKDSLEKVLIFTSTKWGADKLCESLRHKDVYIESLHGGKRQNKRTRIIEKFKSGKIDVLVATDVASRGLDVDNISHVINYDMPQSYDDYIHRIGRTGRAGKKGFALTFV</sequence>
<dbReference type="SMART" id="SM00490">
    <property type="entry name" value="HELICc"/>
    <property type="match status" value="1"/>
</dbReference>
<evidence type="ECO:0000256" key="5">
    <source>
        <dbReference type="ARBA" id="ARBA00038437"/>
    </source>
</evidence>
<keyword evidence="3 8" id="KW-0347">Helicase</keyword>
<feature type="domain" description="Helicase ATP-binding" evidence="6">
    <location>
        <begin position="35"/>
        <end position="204"/>
    </location>
</feature>
<dbReference type="InterPro" id="IPR050079">
    <property type="entry name" value="DEAD_box_RNA_helicase"/>
</dbReference>
<evidence type="ECO:0000256" key="2">
    <source>
        <dbReference type="ARBA" id="ARBA00022801"/>
    </source>
</evidence>
<name>A0A101H0F0_9BACT</name>
<dbReference type="InterPro" id="IPR014001">
    <property type="entry name" value="Helicase_ATP-bd"/>
</dbReference>
<keyword evidence="4" id="KW-0067">ATP-binding</keyword>
<evidence type="ECO:0000313" key="8">
    <source>
        <dbReference type="EMBL" id="KUK67425.1"/>
    </source>
</evidence>
<evidence type="ECO:0000259" key="7">
    <source>
        <dbReference type="PROSITE" id="PS51194"/>
    </source>
</evidence>
<evidence type="ECO:0000259" key="6">
    <source>
        <dbReference type="PROSITE" id="PS51192"/>
    </source>
</evidence>
<reference evidence="9" key="1">
    <citation type="journal article" date="2015" name="MBio">
        <title>Genome-Resolved Metagenomic Analysis Reveals Roles for Candidate Phyla and Other Microbial Community Members in Biogeochemical Transformations in Oil Reservoirs.</title>
        <authorList>
            <person name="Hu P."/>
            <person name="Tom L."/>
            <person name="Singh A."/>
            <person name="Thomas B.C."/>
            <person name="Baker B.J."/>
            <person name="Piceno Y.M."/>
            <person name="Andersen G.L."/>
            <person name="Banfield J.F."/>
        </authorList>
    </citation>
    <scope>NUCLEOTIDE SEQUENCE [LARGE SCALE GENOMIC DNA]</scope>
</reference>
<dbReference type="Proteomes" id="UP000053469">
    <property type="component" value="Unassembled WGS sequence"/>
</dbReference>
<dbReference type="CDD" id="cd00268">
    <property type="entry name" value="DEADc"/>
    <property type="match status" value="1"/>
</dbReference>
<dbReference type="PANTHER" id="PTHR47959:SF13">
    <property type="entry name" value="ATP-DEPENDENT RNA HELICASE RHLE"/>
    <property type="match status" value="1"/>
</dbReference>
<evidence type="ECO:0000313" key="9">
    <source>
        <dbReference type="Proteomes" id="UP000053469"/>
    </source>
</evidence>
<dbReference type="Pfam" id="PF00270">
    <property type="entry name" value="DEAD"/>
    <property type="match status" value="1"/>
</dbReference>
<dbReference type="PROSITE" id="PS51194">
    <property type="entry name" value="HELICASE_CTER"/>
    <property type="match status" value="1"/>
</dbReference>
<dbReference type="CDD" id="cd18787">
    <property type="entry name" value="SF2_C_DEAD"/>
    <property type="match status" value="1"/>
</dbReference>
<feature type="non-terminal residue" evidence="8">
    <location>
        <position position="1"/>
    </location>
</feature>